<evidence type="ECO:0000256" key="1">
    <source>
        <dbReference type="ARBA" id="ARBA00004776"/>
    </source>
</evidence>
<evidence type="ECO:0000313" key="7">
    <source>
        <dbReference type="Proteomes" id="UP000036106"/>
    </source>
</evidence>
<evidence type="ECO:0000256" key="3">
    <source>
        <dbReference type="ARBA" id="ARBA00022676"/>
    </source>
</evidence>
<dbReference type="SUPFAM" id="SSF53448">
    <property type="entry name" value="Nucleotide-diphospho-sugar transferases"/>
    <property type="match status" value="1"/>
</dbReference>
<sequence length="297" mass="33768">MNTCAVIVTYNRRDLLKKCLINVLDQALPVNNIFVFNNDSDDGTQDMLEKEFGDDSKIHVYNSPKNIGGAPGFSEALKKAYQTTDDDYFWIMDDDTIPTATATEGFQTAINNLDNNFGFLCSKVLWKDGSTVNAPIIDRYIWANKLASNVIGVERATFVSILVKREMVRNVGIPAADMVIWGDDTEYTMRLSNQKESYLVLDSTVYHDTAKNTNNLNILNDDIERMGRYFYKYRNAITTTKMYSTKVQLGKITLKNFKEVGQICFSKNTNKLMRSKTIIKGMLCGFAFKPKIEKVHQ</sequence>
<dbReference type="PANTHER" id="PTHR43179:SF12">
    <property type="entry name" value="GALACTOFURANOSYLTRANSFERASE GLFT2"/>
    <property type="match status" value="1"/>
</dbReference>
<dbReference type="CDD" id="cd04185">
    <property type="entry name" value="GT_2_like_b"/>
    <property type="match status" value="1"/>
</dbReference>
<comment type="pathway">
    <text evidence="1">Cell wall biogenesis; cell wall polysaccharide biosynthesis.</text>
</comment>
<dbReference type="InterPro" id="IPR029044">
    <property type="entry name" value="Nucleotide-diphossugar_trans"/>
</dbReference>
<reference evidence="7" key="1">
    <citation type="submission" date="2015-07" db="EMBL/GenBank/DDBJ databases">
        <title>Lactobacillus ginsenosidimutans/EMML 3141/ whole genome sequencing.</title>
        <authorList>
            <person name="Kim M.K."/>
            <person name="Im W.-T."/>
            <person name="Srinivasan S."/>
            <person name="Lee J.-J."/>
        </authorList>
    </citation>
    <scope>NUCLEOTIDE SEQUENCE [LARGE SCALE GENOMIC DNA]</scope>
    <source>
        <strain evidence="7">EMML 3041</strain>
    </source>
</reference>
<dbReference type="KEGG" id="lgn:ABM34_07485"/>
<evidence type="ECO:0000256" key="2">
    <source>
        <dbReference type="ARBA" id="ARBA00006739"/>
    </source>
</evidence>
<evidence type="ECO:0000259" key="5">
    <source>
        <dbReference type="Pfam" id="PF00535"/>
    </source>
</evidence>
<dbReference type="GO" id="GO:0016757">
    <property type="term" value="F:glycosyltransferase activity"/>
    <property type="evidence" value="ECO:0007669"/>
    <property type="project" value="UniProtKB-KW"/>
</dbReference>
<keyword evidence="4" id="KW-0808">Transferase</keyword>
<organism evidence="6 7">
    <name type="scientific">Companilactobacillus ginsenosidimutans</name>
    <dbReference type="NCBI Taxonomy" id="1007676"/>
    <lineage>
        <taxon>Bacteria</taxon>
        <taxon>Bacillati</taxon>
        <taxon>Bacillota</taxon>
        <taxon>Bacilli</taxon>
        <taxon>Lactobacillales</taxon>
        <taxon>Lactobacillaceae</taxon>
        <taxon>Companilactobacillus</taxon>
    </lineage>
</organism>
<gene>
    <name evidence="6" type="ORF">ABM34_07485</name>
</gene>
<keyword evidence="7" id="KW-1185">Reference proteome</keyword>
<dbReference type="EMBL" id="CP012034">
    <property type="protein sequence ID" value="AKP67395.1"/>
    <property type="molecule type" value="Genomic_DNA"/>
</dbReference>
<dbReference type="PATRIC" id="fig|1007676.4.peg.1504"/>
<dbReference type="RefSeq" id="WP_048704686.1">
    <property type="nucleotide sequence ID" value="NZ_CP012034.1"/>
</dbReference>
<accession>A0A0H4R114</accession>
<dbReference type="OrthoDB" id="7665907at2"/>
<dbReference type="Proteomes" id="UP000036106">
    <property type="component" value="Chromosome"/>
</dbReference>
<keyword evidence="3" id="KW-0328">Glycosyltransferase</keyword>
<dbReference type="InterPro" id="IPR001173">
    <property type="entry name" value="Glyco_trans_2-like"/>
</dbReference>
<name>A0A0H4R114_9LACO</name>
<protein>
    <recommendedName>
        <fullName evidence="5">Glycosyltransferase 2-like domain-containing protein</fullName>
    </recommendedName>
</protein>
<proteinExistence type="inferred from homology"/>
<dbReference type="Gene3D" id="3.90.550.10">
    <property type="entry name" value="Spore Coat Polysaccharide Biosynthesis Protein SpsA, Chain A"/>
    <property type="match status" value="1"/>
</dbReference>
<dbReference type="STRING" id="1007676.ABM34_07485"/>
<dbReference type="AlphaFoldDB" id="A0A0H4R114"/>
<comment type="similarity">
    <text evidence="2">Belongs to the glycosyltransferase 2 family.</text>
</comment>
<feature type="domain" description="Glycosyltransferase 2-like" evidence="5">
    <location>
        <begin position="5"/>
        <end position="112"/>
    </location>
</feature>
<dbReference type="Pfam" id="PF00535">
    <property type="entry name" value="Glycos_transf_2"/>
    <property type="match status" value="1"/>
</dbReference>
<dbReference type="PANTHER" id="PTHR43179">
    <property type="entry name" value="RHAMNOSYLTRANSFERASE WBBL"/>
    <property type="match status" value="1"/>
</dbReference>
<evidence type="ECO:0000256" key="4">
    <source>
        <dbReference type="ARBA" id="ARBA00022679"/>
    </source>
</evidence>
<evidence type="ECO:0000313" key="6">
    <source>
        <dbReference type="EMBL" id="AKP67395.1"/>
    </source>
</evidence>